<accession>A0A084ENI9</accession>
<organism evidence="1 2">
    <name type="scientific">Mycoplasma capricolum subsp. capricolum 14232</name>
    <dbReference type="NCBI Taxonomy" id="1188238"/>
    <lineage>
        <taxon>Bacteria</taxon>
        <taxon>Bacillati</taxon>
        <taxon>Mycoplasmatota</taxon>
        <taxon>Mollicutes</taxon>
        <taxon>Mycoplasmataceae</taxon>
        <taxon>Mycoplasma</taxon>
    </lineage>
</organism>
<proteinExistence type="predicted"/>
<dbReference type="EMBL" id="JFDO01000013">
    <property type="protein sequence ID" value="KEZ19531.1"/>
    <property type="molecule type" value="Genomic_DNA"/>
</dbReference>
<evidence type="ECO:0000313" key="2">
    <source>
        <dbReference type="Proteomes" id="UP000028533"/>
    </source>
</evidence>
<dbReference type="RefSeq" id="WP_036431642.1">
    <property type="nucleotide sequence ID" value="NZ_JFDO01000013.1"/>
</dbReference>
<dbReference type="Proteomes" id="UP000028533">
    <property type="component" value="Unassembled WGS sequence"/>
</dbReference>
<dbReference type="AlphaFoldDB" id="A0A084ENI9"/>
<sequence length="326" mass="39247">MFYYATHSVLIQINKLDNKYLIGDQVFEQIPSYILNSLYTSANWNRALKYYCLKGNLVGYYMLNFDIYLDFKTKNISLLTRNSFFTNVINQIQFRTDFLQKVLNHKHRHRLVLDTNFDIDKDFIIKNNPTIFLDILRISSINRFFINKQIDLNKYKFKDIFVLSDKFEFVITNKNQRIYKIPKDQISVDNKPVFIDLVNYKTYLTTTLNWYHQIVLELEYEDINNINNLKAQLIKIFKNNFTTDLNWHLYNLTLDEIYLASAIKEVFESNSFILSINVLEKIFKKLLINYFFIIFRSKNLINLLKTYIKTNQDTLVFNNLLNRYNK</sequence>
<gene>
    <name evidence="1" type="ORF">MCAPa_3470</name>
</gene>
<comment type="caution">
    <text evidence="1">The sequence shown here is derived from an EMBL/GenBank/DDBJ whole genome shotgun (WGS) entry which is preliminary data.</text>
</comment>
<name>A0A084ENI9_MYCCA</name>
<evidence type="ECO:0000313" key="1">
    <source>
        <dbReference type="EMBL" id="KEZ19531.1"/>
    </source>
</evidence>
<protein>
    <submittedName>
        <fullName evidence="1">Uncharacterized protein</fullName>
    </submittedName>
</protein>
<reference evidence="1 2" key="1">
    <citation type="submission" date="2014-02" db="EMBL/GenBank/DDBJ databases">
        <title>Genome sequence of Mycoplasma capricolum subsp. capricolum strain 14232.</title>
        <authorList>
            <person name="Sirand-Pugnet P."/>
            <person name="Breton M."/>
            <person name="Dordet-Frisoni E."/>
            <person name="Baranowski E."/>
            <person name="Barre A."/>
            <person name="Couture C."/>
            <person name="Dupuy V."/>
            <person name="Gaurivaud P."/>
            <person name="Jacob D."/>
            <person name="Lemaitre C."/>
            <person name="Manso-Silvan L."/>
            <person name="Nikolski M."/>
            <person name="Nouvel L.-X."/>
            <person name="Poumarat F."/>
            <person name="Tardy F."/>
            <person name="Thebault P."/>
            <person name="Theil S."/>
            <person name="Citti C."/>
            <person name="Thiaucourt F."/>
            <person name="Blanchard A."/>
        </authorList>
    </citation>
    <scope>NUCLEOTIDE SEQUENCE [LARGE SCALE GENOMIC DNA]</scope>
    <source>
        <strain evidence="1 2">14232</strain>
    </source>
</reference>